<organism evidence="1 2">
    <name type="scientific">Chlorella vulgaris</name>
    <name type="common">Green alga</name>
    <dbReference type="NCBI Taxonomy" id="3077"/>
    <lineage>
        <taxon>Eukaryota</taxon>
        <taxon>Viridiplantae</taxon>
        <taxon>Chlorophyta</taxon>
        <taxon>core chlorophytes</taxon>
        <taxon>Trebouxiophyceae</taxon>
        <taxon>Chlorellales</taxon>
        <taxon>Chlorellaceae</taxon>
        <taxon>Chlorella clade</taxon>
        <taxon>Chlorella</taxon>
    </lineage>
</organism>
<sequence length="312" mass="33119">MTSHLETAIGRQMLREVLDAVANRATDSAIDEIHLRTLRRTGLVTASLQQLQLCGTVGDSHASSSSGSDGEHAAGDAAATSHFAGTLGCRLGVSPADLLAEALPSELERCAALAAVRPAVEAELQRRCRLVATASGYSADDCTALPDHLGLLLTTAAASQAAQAGAWQAALGQAHEAVGLLAQAAQLLADMLRQHKLGSQKAANESQAAWLHSECAWLKEKLQLVELQLHDGTYTEATLPALRQVAEEVETTVGQAAARLKQATMKLQQYRAMGAGFLQLARQHSEAVQAVEEAEYELRELEQYRQLAAVMG</sequence>
<protein>
    <recommendedName>
        <fullName evidence="3">HAUS augmin-like complex subunit 4</fullName>
    </recommendedName>
</protein>
<dbReference type="PANTHER" id="PTHR16219">
    <property type="entry name" value="AUGMIN SUBUNIT 4 FAMILY MEMBER"/>
    <property type="match status" value="1"/>
</dbReference>
<dbReference type="GO" id="GO:0070652">
    <property type="term" value="C:HAUS complex"/>
    <property type="evidence" value="ECO:0007669"/>
    <property type="project" value="InterPro"/>
</dbReference>
<dbReference type="GO" id="GO:0051225">
    <property type="term" value="P:spindle assembly"/>
    <property type="evidence" value="ECO:0007669"/>
    <property type="project" value="InterPro"/>
</dbReference>
<dbReference type="InterPro" id="IPR029327">
    <property type="entry name" value="HAUS4"/>
</dbReference>
<accession>A0A9D4YWC5</accession>
<reference evidence="1" key="2">
    <citation type="submission" date="2020-11" db="EMBL/GenBank/DDBJ databases">
        <authorList>
            <person name="Cecchin M."/>
            <person name="Marcolungo L."/>
            <person name="Rossato M."/>
            <person name="Girolomoni L."/>
            <person name="Cosentino E."/>
            <person name="Cuine S."/>
            <person name="Li-Beisson Y."/>
            <person name="Delledonne M."/>
            <person name="Ballottari M."/>
        </authorList>
    </citation>
    <scope>NUCLEOTIDE SEQUENCE</scope>
    <source>
        <strain evidence="1">211/11P</strain>
        <tissue evidence="1">Whole cell</tissue>
    </source>
</reference>
<dbReference type="Proteomes" id="UP001055712">
    <property type="component" value="Unassembled WGS sequence"/>
</dbReference>
<reference evidence="1" key="1">
    <citation type="journal article" date="2019" name="Plant J.">
        <title>Chlorella vulgaris genome assembly and annotation reveals the molecular basis for metabolic acclimation to high light conditions.</title>
        <authorList>
            <person name="Cecchin M."/>
            <person name="Marcolungo L."/>
            <person name="Rossato M."/>
            <person name="Girolomoni L."/>
            <person name="Cosentino E."/>
            <person name="Cuine S."/>
            <person name="Li-Beisson Y."/>
            <person name="Delledonne M."/>
            <person name="Ballottari M."/>
        </authorList>
    </citation>
    <scope>NUCLEOTIDE SEQUENCE</scope>
    <source>
        <strain evidence="1">211/11P</strain>
    </source>
</reference>
<keyword evidence="2" id="KW-1185">Reference proteome</keyword>
<dbReference type="Pfam" id="PF14735">
    <property type="entry name" value="HAUS4"/>
    <property type="match status" value="1"/>
</dbReference>
<dbReference type="OrthoDB" id="10497508at2759"/>
<gene>
    <name evidence="1" type="ORF">D9Q98_010173</name>
</gene>
<evidence type="ECO:0000313" key="2">
    <source>
        <dbReference type="Proteomes" id="UP001055712"/>
    </source>
</evidence>
<evidence type="ECO:0008006" key="3">
    <source>
        <dbReference type="Google" id="ProtNLM"/>
    </source>
</evidence>
<name>A0A9D4YWC5_CHLVU</name>
<dbReference type="PANTHER" id="PTHR16219:SF1">
    <property type="entry name" value="HAUS AUGMIN-LIKE COMPLEX SUBUNIT 4"/>
    <property type="match status" value="1"/>
</dbReference>
<proteinExistence type="predicted"/>
<dbReference type="GO" id="GO:0051011">
    <property type="term" value="F:microtubule minus-end binding"/>
    <property type="evidence" value="ECO:0007669"/>
    <property type="project" value="TreeGrafter"/>
</dbReference>
<comment type="caution">
    <text evidence="1">The sequence shown here is derived from an EMBL/GenBank/DDBJ whole genome shotgun (WGS) entry which is preliminary data.</text>
</comment>
<evidence type="ECO:0000313" key="1">
    <source>
        <dbReference type="EMBL" id="KAI3429862.1"/>
    </source>
</evidence>
<dbReference type="EMBL" id="SIDB01000008">
    <property type="protein sequence ID" value="KAI3429862.1"/>
    <property type="molecule type" value="Genomic_DNA"/>
</dbReference>
<dbReference type="AlphaFoldDB" id="A0A9D4YWC5"/>